<dbReference type="AlphaFoldDB" id="A0A484FDT1"/>
<dbReference type="Proteomes" id="UP000014480">
    <property type="component" value="Unassembled WGS sequence"/>
</dbReference>
<keyword evidence="2" id="KW-1185">Reference proteome</keyword>
<organism evidence="1 2">
    <name type="scientific">Colletotrichum orbiculare (strain 104-T / ATCC 96160 / CBS 514.97 / LARS 414 / MAFF 240422)</name>
    <name type="common">Cucumber anthracnose fungus</name>
    <name type="synonym">Colletotrichum lagenarium</name>
    <dbReference type="NCBI Taxonomy" id="1213857"/>
    <lineage>
        <taxon>Eukaryota</taxon>
        <taxon>Fungi</taxon>
        <taxon>Dikarya</taxon>
        <taxon>Ascomycota</taxon>
        <taxon>Pezizomycotina</taxon>
        <taxon>Sordariomycetes</taxon>
        <taxon>Hypocreomycetidae</taxon>
        <taxon>Glomerellales</taxon>
        <taxon>Glomerellaceae</taxon>
        <taxon>Colletotrichum</taxon>
        <taxon>Colletotrichum orbiculare species complex</taxon>
    </lineage>
</organism>
<sequence length="100" mass="11193">MMPFVPWGIICHHHSKEKGGKERVRAVWRLHSEQANWPMESAVKAFRFSSPPFFAQCFPGPSVQPARIMASTLPGSLLLHCALGGLKDRYLAHACICHII</sequence>
<reference evidence="2" key="1">
    <citation type="journal article" date="2013" name="New Phytol.">
        <title>Comparative genomic and transcriptomic analyses reveal the hemibiotrophic stage shift of Colletotrichum fungi.</title>
        <authorList>
            <person name="Gan P."/>
            <person name="Ikeda K."/>
            <person name="Irieda H."/>
            <person name="Narusaka M."/>
            <person name="O'Connell R.J."/>
            <person name="Narusaka Y."/>
            <person name="Takano Y."/>
            <person name="Kubo Y."/>
            <person name="Shirasu K."/>
        </authorList>
    </citation>
    <scope>NUCLEOTIDE SEQUENCE [LARGE SCALE GENOMIC DNA]</scope>
    <source>
        <strain evidence="2">104-T / ATCC 96160 / CBS 514.97 / LARS 414 / MAFF 240422</strain>
    </source>
</reference>
<reference evidence="2" key="2">
    <citation type="journal article" date="2019" name="Mol. Plant Microbe Interact.">
        <title>Genome sequence resources for four phytopathogenic fungi from the Colletotrichum orbiculare species complex.</title>
        <authorList>
            <person name="Gan P."/>
            <person name="Tsushima A."/>
            <person name="Narusaka M."/>
            <person name="Narusaka Y."/>
            <person name="Takano Y."/>
            <person name="Kubo Y."/>
            <person name="Shirasu K."/>
        </authorList>
    </citation>
    <scope>GENOME REANNOTATION</scope>
    <source>
        <strain evidence="2">104-T / ATCC 96160 / CBS 514.97 / LARS 414 / MAFF 240422</strain>
    </source>
</reference>
<protein>
    <submittedName>
        <fullName evidence="1">Uncharacterized protein</fullName>
    </submittedName>
</protein>
<accession>A0A484FDT1</accession>
<gene>
    <name evidence="1" type="ORF">Cob_v011156</name>
</gene>
<proteinExistence type="predicted"/>
<evidence type="ECO:0000313" key="1">
    <source>
        <dbReference type="EMBL" id="TDZ15761.1"/>
    </source>
</evidence>
<dbReference type="EMBL" id="AMCV02000038">
    <property type="protein sequence ID" value="TDZ15761.1"/>
    <property type="molecule type" value="Genomic_DNA"/>
</dbReference>
<name>A0A484FDT1_COLOR</name>
<evidence type="ECO:0000313" key="2">
    <source>
        <dbReference type="Proteomes" id="UP000014480"/>
    </source>
</evidence>
<comment type="caution">
    <text evidence="1">The sequence shown here is derived from an EMBL/GenBank/DDBJ whole genome shotgun (WGS) entry which is preliminary data.</text>
</comment>